<dbReference type="AlphaFoldDB" id="A0A2J0LL37"/>
<evidence type="ECO:0000256" key="7">
    <source>
        <dbReference type="ARBA" id="ARBA00022833"/>
    </source>
</evidence>
<dbReference type="NCBIfam" id="TIGR00054">
    <property type="entry name" value="RIP metalloprotease RseP"/>
    <property type="match status" value="1"/>
</dbReference>
<evidence type="ECO:0000256" key="8">
    <source>
        <dbReference type="ARBA" id="ARBA00022989"/>
    </source>
</evidence>
<evidence type="ECO:0000256" key="3">
    <source>
        <dbReference type="ARBA" id="ARBA00007931"/>
    </source>
</evidence>
<gene>
    <name evidence="13" type="primary">rseP</name>
    <name evidence="13" type="ORF">COW11_03935</name>
</gene>
<dbReference type="InterPro" id="IPR008915">
    <property type="entry name" value="Peptidase_M50"/>
</dbReference>
<comment type="cofactor">
    <cofactor evidence="1 11">
        <name>Zn(2+)</name>
        <dbReference type="ChEBI" id="CHEBI:29105"/>
    </cofactor>
</comment>
<protein>
    <recommendedName>
        <fullName evidence="11">Zinc metalloprotease</fullName>
        <ecNumber evidence="11">3.4.24.-</ecNumber>
    </recommendedName>
</protein>
<feature type="domain" description="Peptidase M50" evidence="12">
    <location>
        <begin position="7"/>
        <end position="337"/>
    </location>
</feature>
<dbReference type="Gene3D" id="2.30.42.10">
    <property type="match status" value="1"/>
</dbReference>
<name>A0A2J0LL37_9BACT</name>
<dbReference type="GO" id="GO:0006508">
    <property type="term" value="P:proteolysis"/>
    <property type="evidence" value="ECO:0007669"/>
    <property type="project" value="UniProtKB-KW"/>
</dbReference>
<keyword evidence="8 11" id="KW-1133">Transmembrane helix</keyword>
<evidence type="ECO:0000256" key="1">
    <source>
        <dbReference type="ARBA" id="ARBA00001947"/>
    </source>
</evidence>
<keyword evidence="4 13" id="KW-0645">Protease</keyword>
<dbReference type="GO" id="GO:0004222">
    <property type="term" value="F:metalloendopeptidase activity"/>
    <property type="evidence" value="ECO:0007669"/>
    <property type="project" value="InterPro"/>
</dbReference>
<comment type="caution">
    <text evidence="13">The sequence shown here is derived from an EMBL/GenBank/DDBJ whole genome shotgun (WGS) entry which is preliminary data.</text>
</comment>
<dbReference type="PANTHER" id="PTHR42837:SF2">
    <property type="entry name" value="MEMBRANE METALLOPROTEASE ARASP2, CHLOROPLASTIC-RELATED"/>
    <property type="match status" value="1"/>
</dbReference>
<evidence type="ECO:0000256" key="2">
    <source>
        <dbReference type="ARBA" id="ARBA00004141"/>
    </source>
</evidence>
<dbReference type="CDD" id="cd06163">
    <property type="entry name" value="S2P-M50_PDZ_RseP-like"/>
    <property type="match status" value="1"/>
</dbReference>
<dbReference type="InterPro" id="IPR004387">
    <property type="entry name" value="Pept_M50_Zn"/>
</dbReference>
<keyword evidence="5 11" id="KW-0812">Transmembrane</keyword>
<keyword evidence="9 11" id="KW-0482">Metalloprotease</keyword>
<keyword evidence="7 11" id="KW-0862">Zinc</keyword>
<dbReference type="EC" id="3.4.24.-" evidence="11"/>
<comment type="similarity">
    <text evidence="3 11">Belongs to the peptidase M50B family.</text>
</comment>
<dbReference type="Proteomes" id="UP000231267">
    <property type="component" value="Unassembled WGS sequence"/>
</dbReference>
<evidence type="ECO:0000256" key="9">
    <source>
        <dbReference type="ARBA" id="ARBA00023049"/>
    </source>
</evidence>
<evidence type="ECO:0000256" key="6">
    <source>
        <dbReference type="ARBA" id="ARBA00022801"/>
    </source>
</evidence>
<dbReference type="GO" id="GO:0016020">
    <property type="term" value="C:membrane"/>
    <property type="evidence" value="ECO:0007669"/>
    <property type="project" value="UniProtKB-SubCell"/>
</dbReference>
<dbReference type="PANTHER" id="PTHR42837">
    <property type="entry name" value="REGULATOR OF SIGMA-E PROTEASE RSEP"/>
    <property type="match status" value="1"/>
</dbReference>
<evidence type="ECO:0000313" key="13">
    <source>
        <dbReference type="EMBL" id="PIW66333.1"/>
    </source>
</evidence>
<feature type="transmembrane region" description="Helical" evidence="11">
    <location>
        <begin position="327"/>
        <end position="344"/>
    </location>
</feature>
<proteinExistence type="inferred from homology"/>
<dbReference type="SUPFAM" id="SSF50156">
    <property type="entry name" value="PDZ domain-like"/>
    <property type="match status" value="1"/>
</dbReference>
<dbReference type="Pfam" id="PF02163">
    <property type="entry name" value="Peptidase_M50"/>
    <property type="match status" value="1"/>
</dbReference>
<evidence type="ECO:0000256" key="10">
    <source>
        <dbReference type="ARBA" id="ARBA00023136"/>
    </source>
</evidence>
<feature type="transmembrane region" description="Helical" evidence="11">
    <location>
        <begin position="271"/>
        <end position="292"/>
    </location>
</feature>
<accession>A0A2J0LL37</accession>
<feature type="transmembrane region" description="Helical" evidence="11">
    <location>
        <begin position="93"/>
        <end position="116"/>
    </location>
</feature>
<sequence length="363" mass="39993">MSSIIVFLIVLSVLILVHEFGHFIFAKRFGIKVEVFSLGFGNKLFCFKRNGTEYRVSCIPLGGYIKMAGETPYEADKKGASDEFVSKPAGQRAAVLVAGPVFNYILGFLLFAFIFLTGSPQITSLVGGLVDDYPAKAVGIKSGDRITQLNGKDVYYWEEILDVVRQTTSGSISLKAQRAGKEFAFVISPKPREFKNIFGQQIKIGLLGISPSSEVKYVRHAPIEAVALAAKKTWNLTQLTYLSLWRMMTGAMSFKESVAGPIGIFMVTQKAAIAGLPYLLGIMAVLSISLAIFNLLPIPVLDGGHLFFLLIEKIFKRPVSEKVYERITQIGMALLITFMIFVMYNDAAKAGWIAKIIAVFTKQ</sequence>
<organism evidence="13 14">
    <name type="scientific">Candidatus Taenaricola geysiri</name>
    <dbReference type="NCBI Taxonomy" id="1974752"/>
    <lineage>
        <taxon>Bacteria</taxon>
        <taxon>Pseudomonadati</taxon>
        <taxon>Candidatus Omnitrophota</taxon>
        <taxon>Candidatus Taenaricola</taxon>
    </lineage>
</organism>
<keyword evidence="10 11" id="KW-0472">Membrane</keyword>
<evidence type="ECO:0000256" key="4">
    <source>
        <dbReference type="ARBA" id="ARBA00022670"/>
    </source>
</evidence>
<keyword evidence="11" id="KW-0479">Metal-binding</keyword>
<evidence type="ECO:0000256" key="5">
    <source>
        <dbReference type="ARBA" id="ARBA00022692"/>
    </source>
</evidence>
<reference evidence="13 14" key="1">
    <citation type="submission" date="2017-09" db="EMBL/GenBank/DDBJ databases">
        <title>Depth-based differentiation of microbial function through sediment-hosted aquifers and enrichment of novel symbionts in the deep terrestrial subsurface.</title>
        <authorList>
            <person name="Probst A.J."/>
            <person name="Ladd B."/>
            <person name="Jarett J.K."/>
            <person name="Geller-Mcgrath D.E."/>
            <person name="Sieber C.M."/>
            <person name="Emerson J.B."/>
            <person name="Anantharaman K."/>
            <person name="Thomas B.C."/>
            <person name="Malmstrom R."/>
            <person name="Stieglmeier M."/>
            <person name="Klingl A."/>
            <person name="Woyke T."/>
            <person name="Ryan C.M."/>
            <person name="Banfield J.F."/>
        </authorList>
    </citation>
    <scope>NUCLEOTIDE SEQUENCE [LARGE SCALE GENOMIC DNA]</scope>
    <source>
        <strain evidence="13">CG12_big_fil_rev_8_21_14_0_65_43_15</strain>
    </source>
</reference>
<dbReference type="EMBL" id="PFGP01000093">
    <property type="protein sequence ID" value="PIW66333.1"/>
    <property type="molecule type" value="Genomic_DNA"/>
</dbReference>
<evidence type="ECO:0000259" key="12">
    <source>
        <dbReference type="Pfam" id="PF02163"/>
    </source>
</evidence>
<evidence type="ECO:0000313" key="14">
    <source>
        <dbReference type="Proteomes" id="UP000231267"/>
    </source>
</evidence>
<comment type="subcellular location">
    <subcellularLocation>
        <location evidence="2">Membrane</location>
        <topology evidence="2">Multi-pass membrane protein</topology>
    </subcellularLocation>
</comment>
<dbReference type="InterPro" id="IPR036034">
    <property type="entry name" value="PDZ_sf"/>
</dbReference>
<dbReference type="GO" id="GO:0046872">
    <property type="term" value="F:metal ion binding"/>
    <property type="evidence" value="ECO:0007669"/>
    <property type="project" value="UniProtKB-KW"/>
</dbReference>
<keyword evidence="6 11" id="KW-0378">Hydrolase</keyword>
<evidence type="ECO:0000256" key="11">
    <source>
        <dbReference type="RuleBase" id="RU362031"/>
    </source>
</evidence>
<dbReference type="CDD" id="cd23081">
    <property type="entry name" value="cpPDZ_EcRseP-like"/>
    <property type="match status" value="1"/>
</dbReference>